<dbReference type="GO" id="GO:0035435">
    <property type="term" value="P:phosphate ion transmembrane transport"/>
    <property type="evidence" value="ECO:0007669"/>
    <property type="project" value="InterPro"/>
</dbReference>
<dbReference type="EMBL" id="CP013747">
    <property type="protein sequence ID" value="ALV42872.1"/>
    <property type="molecule type" value="Genomic_DNA"/>
</dbReference>
<evidence type="ECO:0000256" key="4">
    <source>
        <dbReference type="PIRNR" id="PIRNR002756"/>
    </source>
</evidence>
<evidence type="ECO:0000313" key="6">
    <source>
        <dbReference type="EMBL" id="ALV42872.1"/>
    </source>
</evidence>
<dbReference type="InterPro" id="IPR024370">
    <property type="entry name" value="PBP_domain"/>
</dbReference>
<accession>A0A0U3PKD9</accession>
<proteinExistence type="inferred from homology"/>
<feature type="domain" description="PBP" evidence="5">
    <location>
        <begin position="4"/>
        <end position="283"/>
    </location>
</feature>
<dbReference type="PANTHER" id="PTHR42996:SF1">
    <property type="entry name" value="PHOSPHATE-BINDING PROTEIN PSTS"/>
    <property type="match status" value="1"/>
</dbReference>
<dbReference type="GO" id="GO:0043190">
    <property type="term" value="C:ATP-binding cassette (ABC) transporter complex"/>
    <property type="evidence" value="ECO:0007669"/>
    <property type="project" value="InterPro"/>
</dbReference>
<dbReference type="STRING" id="121292.AU252_18330"/>
<reference evidence="6 7" key="1">
    <citation type="submission" date="2015-12" db="EMBL/GenBank/DDBJ databases">
        <authorList>
            <person name="Shamseldin A."/>
            <person name="Moawad H."/>
            <person name="Abd El-Rahim W.M."/>
            <person name="Sadowsky M.J."/>
        </authorList>
    </citation>
    <scope>NUCLEOTIDE SEQUENCE [LARGE SCALE GENOMIC DNA]</scope>
    <source>
        <strain evidence="6 7">Ar51</strain>
    </source>
</reference>
<gene>
    <name evidence="6" type="ORF">AU252_18330</name>
</gene>
<keyword evidence="3 4" id="KW-0592">Phosphate transport</keyword>
<dbReference type="Pfam" id="PF12849">
    <property type="entry name" value="PBP_like_2"/>
    <property type="match status" value="1"/>
</dbReference>
<dbReference type="Proteomes" id="UP000065151">
    <property type="component" value="Chromosome"/>
</dbReference>
<sequence length="323" mass="33327">MVQGALTGIGGQSAQGAVSAWSVSWSSQVKGASVSYSPDGAGAGLKAFSDGQAHFTASGSSLSDAEKAAISGLCTSAGALSIAAGVLPVGVAIKVDGINDLVLDAPTLAAILRGDVERWNDPKIAALNAEQPLPDVEIKVMAEEGPSETTRAVNTYLANSPGVSWNPLQPDRWPKDVKGLTGSQPRDLANKLDDTDGGLAVLDGGIIGNRFVATQLVFDGQARKMDAASVVNAVAAGQVTTTPRSVVQALDDRAGYGLATVIYVNVCQQYVEEPLNRLTRSFGEALLGEKAQKDANSYSFVMSPSKKAISEGLALVRTIGDAR</sequence>
<comment type="similarity">
    <text evidence="1 4">Belongs to the PstS family.</text>
</comment>
<organism evidence="6">
    <name type="scientific">Pseudarthrobacter sulfonivorans</name>
    <dbReference type="NCBI Taxonomy" id="121292"/>
    <lineage>
        <taxon>Bacteria</taxon>
        <taxon>Bacillati</taxon>
        <taxon>Actinomycetota</taxon>
        <taxon>Actinomycetes</taxon>
        <taxon>Micrococcales</taxon>
        <taxon>Micrococcaceae</taxon>
        <taxon>Pseudarthrobacter</taxon>
    </lineage>
</organism>
<evidence type="ECO:0000313" key="7">
    <source>
        <dbReference type="Proteomes" id="UP000065151"/>
    </source>
</evidence>
<dbReference type="GO" id="GO:0042301">
    <property type="term" value="F:phosphate ion binding"/>
    <property type="evidence" value="ECO:0007669"/>
    <property type="project" value="InterPro"/>
</dbReference>
<evidence type="ECO:0000256" key="1">
    <source>
        <dbReference type="ARBA" id="ARBA00008725"/>
    </source>
</evidence>
<evidence type="ECO:0000259" key="5">
    <source>
        <dbReference type="Pfam" id="PF12849"/>
    </source>
</evidence>
<dbReference type="PANTHER" id="PTHR42996">
    <property type="entry name" value="PHOSPHATE-BINDING PROTEIN PSTS"/>
    <property type="match status" value="1"/>
</dbReference>
<dbReference type="SUPFAM" id="SSF53850">
    <property type="entry name" value="Periplasmic binding protein-like II"/>
    <property type="match status" value="1"/>
</dbReference>
<dbReference type="PIRSF" id="PIRSF002756">
    <property type="entry name" value="PstS"/>
    <property type="match status" value="1"/>
</dbReference>
<evidence type="ECO:0000256" key="3">
    <source>
        <dbReference type="ARBA" id="ARBA00022592"/>
    </source>
</evidence>
<dbReference type="AlphaFoldDB" id="A0A0U3PKD9"/>
<name>A0A0U3PKD9_9MICC</name>
<dbReference type="KEGG" id="psul:AU252_18330"/>
<keyword evidence="2 4" id="KW-0813">Transport</keyword>
<dbReference type="InterPro" id="IPR005673">
    <property type="entry name" value="ABC_phos-bd_PstS"/>
</dbReference>
<dbReference type="Gene3D" id="3.40.190.10">
    <property type="entry name" value="Periplasmic binding protein-like II"/>
    <property type="match status" value="2"/>
</dbReference>
<dbReference type="InterPro" id="IPR050962">
    <property type="entry name" value="Phosphate-bind_PstS"/>
</dbReference>
<evidence type="ECO:0000256" key="2">
    <source>
        <dbReference type="ARBA" id="ARBA00022448"/>
    </source>
</evidence>
<protein>
    <recommendedName>
        <fullName evidence="4">Phosphate-binding protein</fullName>
    </recommendedName>
</protein>